<feature type="region of interest" description="Disordered" evidence="1">
    <location>
        <begin position="72"/>
        <end position="108"/>
    </location>
</feature>
<proteinExistence type="predicted"/>
<dbReference type="EMBL" id="PDNB01000105">
    <property type="protein sequence ID" value="PGH07904.1"/>
    <property type="molecule type" value="Genomic_DNA"/>
</dbReference>
<comment type="caution">
    <text evidence="2">The sequence shown here is derived from an EMBL/GenBank/DDBJ whole genome shotgun (WGS) entry which is preliminary data.</text>
</comment>
<organism evidence="2 3">
    <name type="scientific">Helicocarpus griseus UAMH5409</name>
    <dbReference type="NCBI Taxonomy" id="1447875"/>
    <lineage>
        <taxon>Eukaryota</taxon>
        <taxon>Fungi</taxon>
        <taxon>Dikarya</taxon>
        <taxon>Ascomycota</taxon>
        <taxon>Pezizomycotina</taxon>
        <taxon>Eurotiomycetes</taxon>
        <taxon>Eurotiomycetidae</taxon>
        <taxon>Onygenales</taxon>
        <taxon>Ajellomycetaceae</taxon>
        <taxon>Helicocarpus</taxon>
    </lineage>
</organism>
<evidence type="ECO:0000313" key="2">
    <source>
        <dbReference type="EMBL" id="PGH07904.1"/>
    </source>
</evidence>
<feature type="compositionally biased region" description="Basic and acidic residues" evidence="1">
    <location>
        <begin position="1"/>
        <end position="16"/>
    </location>
</feature>
<keyword evidence="3" id="KW-1185">Reference proteome</keyword>
<dbReference type="OrthoDB" id="4187480at2759"/>
<gene>
    <name evidence="2" type="ORF">AJ79_06111</name>
</gene>
<dbReference type="AlphaFoldDB" id="A0A2B7X8B1"/>
<feature type="region of interest" description="Disordered" evidence="1">
    <location>
        <begin position="1"/>
        <end position="29"/>
    </location>
</feature>
<name>A0A2B7X8B1_9EURO</name>
<protein>
    <submittedName>
        <fullName evidence="2">Uncharacterized protein</fullName>
    </submittedName>
</protein>
<evidence type="ECO:0000256" key="1">
    <source>
        <dbReference type="SAM" id="MobiDB-lite"/>
    </source>
</evidence>
<evidence type="ECO:0000313" key="3">
    <source>
        <dbReference type="Proteomes" id="UP000223968"/>
    </source>
</evidence>
<reference evidence="2 3" key="1">
    <citation type="submission" date="2017-10" db="EMBL/GenBank/DDBJ databases">
        <title>Comparative genomics in systemic dimorphic fungi from Ajellomycetaceae.</title>
        <authorList>
            <person name="Munoz J.F."/>
            <person name="Mcewen J.G."/>
            <person name="Clay O.K."/>
            <person name="Cuomo C.A."/>
        </authorList>
    </citation>
    <scope>NUCLEOTIDE SEQUENCE [LARGE SCALE GENOMIC DNA]</scope>
    <source>
        <strain evidence="2 3">UAMH5409</strain>
    </source>
</reference>
<feature type="compositionally biased region" description="Polar residues" evidence="1">
    <location>
        <begin position="18"/>
        <end position="29"/>
    </location>
</feature>
<accession>A0A2B7X8B1</accession>
<dbReference type="Proteomes" id="UP000223968">
    <property type="component" value="Unassembled WGS sequence"/>
</dbReference>
<sequence>MEHQTPEPRGQGEESMRTIPTPQTDQHNWTGRGELFMVDHLPLQHQSELDKQLELVREQQRQVELQIELAKLQKGNQPAHTGQEEEEEADNEFAAYIRQQVDSKSEIG</sequence>